<evidence type="ECO:0000256" key="4">
    <source>
        <dbReference type="ARBA" id="ARBA00022737"/>
    </source>
</evidence>
<sequence>MDDLIQSQPFMPPIANGSAFQDLFVFGDSTAIFQSDLVSLLHVKSNASLQSFFDHVAAALRREVAALPAAKRVLFKSFTTLVELVDRVDEMGGAPVMHFTLLCVHQLGRWIINCTGTSDVYPRPDRAHIVGLCTGGFAAAVVATSGSLLDLIEEGTIAVRVAFRTALRSMGAGTDVESTNEPSRSWSMALHGSESEATKLVASFNESRRAPVSANVYISACAPTNVTISGPPSALREFVEKQGLKTHPLSINTPFHAPHLFDSADIDAIMQDVCTTSGQLKQRIALIASDTGARVVGEDLAQLLRRAVDGALRARIDWNAILSSSTNCLAGPQQTRIRVWPIASGASALLITALGSSAVSDERMNRKLVPDVQSGPSHRFGDSKIAIVGYSGRFPDAASNDEFWAMLQAGKDTHRTIPTDRFDWKAHYDPAGKEKNKSRVKYGCWIDEPGLFDAKFFNMSPREAENTDPSQRLAIMTAYEALEMAGFVPDRTPSSQRDRVGVFYGTTSDDWREVNSGQDVDTYFIPGGNRAFVPGRISYFFRFSGPAISVDTACSSSFAAINSACSWLWRGDCDTAIAGGTNVLTSPDNFVGLDRGHFLSTTGNCNPFDDDASGYCRADGVGSIILKRLEDAIADHDPIFGVIAGASTNHCGQTVSITRPHEGDQLALFKRILRNSNTRPEDVSYVEMHGTGTQAGDAAEMHSVLKAFVPDGSRPTSHPLSLGAVKANIGHSESASGVSALIKVLKMMQHSQIPPHVGIKSKINHNYPLDLAERNVRIHLQTAPWRRSDCLTGRRMCFLNNFSAAGGNTALLVEDSPLVPIESIIEDSRGIYPVALTARSATSLRRNMETLIEHIKSQPDIPLAALSYTTTARRSHHRFRHMFAVPNLESLVADMSAQLDQSEVKAIPAKSVKVLWAFSGQGVSCIGAGRHLFETYTTFRHDLSLFERMARQQGFPGFLGFVLDEMPTSKADTTDPVVSHLAHVCLQMAMAKLWTSWSVHPAAVVGHSLGEYAALYAAGVLTSSAVIYLVASRARLLSEHCPSGTHSMLAVKASVESIHGHLAGSGCDVACINSPRATVVSGLKQEINQLRHCLESQGMATQELDLPYAFHSPQVDPILAEMVKVASDVTFEAPKIPYISPLLGRVVTENDVLGPRYLTEACRGVVNLQDALMDATRCKVVGPDSAFVEIGSHPICSNMIKDTLGPQYNPVACMRRGTDGQKTLLEAVKALYLRGIAIDWNEVHRDFPGCHRVLDLPSYQWELKNYWIQYRNNFCVTKGDPPQMLPGPAPVAKLDEALSASVHRVIRTDTTADGLGLVTESDIHDPRLAPILEGHRVNGCRLCPSSLYVDMTMTIVRHMLSSSGRSLQGRGLDCIDMKVEKPLVARADVAAQLLHVSAVADSKLAEVKFDIYSVDAQHQRLADHATCKVVISNDQEWAKDWKRSHYLIQGRVDALRQAVHDGTAHKLKRGLAYRLFSSFVEYGHEYQGMEHVIFDSEKLEATAQVRFAVHDNGFYQSPCWIDSVGHIAGFIMNCNDGTESKGQAFINHGWESVRFARELEYGKTYTTYNRMQSVNGALYAGDTYIIDGEAIMGIVQGVKFQGVPRRMIDMVLPKDNKHSTLAPSRTSRESSTVTMTTLDAGPTRKVQVASAAQLGSPTAAKIPVASKTSDVATKLLDVVAQETGINAADLDIAVDLASLGIDSLLTLTISGRVKDELGVSLDMTEDTTLKDLLASVSSTGATTPASSIGARSSSAESHDSTDTSPSSIEDDEDDTDVLQVVRAVIARETGLPLEDLRPETSLDELGVDSLLALTMISALSETLGKSLPPTIFADSETIWDVENILGMNGYITQTPRPGNQNASGHPTASSSTTRVEVSQLLVLQPPHATSVCLQGNAKTATTTIFLFPDGAGSAISYAQLPDVSPKAVVYGLNCPWMRAPEGLTCSLEDYVAKFLVEVRRRQPTGPYFFGGWSAGGILAYEAAQQLARVGETISRLVLLDSPDPVGLQNPPPRLYDFLEAQDMFGMEGKSAPKWLRPHMTAFIHMLDRYTIRAFNDVAPSTWLIYARDGLCKPGAPRPATRPDDPREMLWLINERTDFTGGGWSLLIGQKRLRVNVVDDANHYTIMSAPQAVAQLSTFIAQACL</sequence>
<dbReference type="InterPro" id="IPR001031">
    <property type="entry name" value="Thioesterase"/>
</dbReference>
<dbReference type="InterPro" id="IPR049900">
    <property type="entry name" value="PKS_mFAS_DH"/>
</dbReference>
<dbReference type="SUPFAM" id="SSF52151">
    <property type="entry name" value="FabD/lysophospholipase-like"/>
    <property type="match status" value="1"/>
</dbReference>
<dbReference type="Proteomes" id="UP001274830">
    <property type="component" value="Unassembled WGS sequence"/>
</dbReference>
<evidence type="ECO:0000256" key="5">
    <source>
        <dbReference type="PROSITE-ProRule" id="PRU01363"/>
    </source>
</evidence>
<dbReference type="GO" id="GO:0006633">
    <property type="term" value="P:fatty acid biosynthetic process"/>
    <property type="evidence" value="ECO:0007669"/>
    <property type="project" value="InterPro"/>
</dbReference>
<dbReference type="PROSITE" id="PS52019">
    <property type="entry name" value="PKS_MFAS_DH"/>
    <property type="match status" value="1"/>
</dbReference>
<evidence type="ECO:0000259" key="8">
    <source>
        <dbReference type="PROSITE" id="PS52004"/>
    </source>
</evidence>
<dbReference type="Gene3D" id="3.40.50.1820">
    <property type="entry name" value="alpha/beta hydrolase"/>
    <property type="match status" value="1"/>
</dbReference>
<dbReference type="GO" id="GO:0044550">
    <property type="term" value="P:secondary metabolite biosynthetic process"/>
    <property type="evidence" value="ECO:0007669"/>
    <property type="project" value="TreeGrafter"/>
</dbReference>
<dbReference type="PANTHER" id="PTHR43775:SF45">
    <property type="entry name" value="CONIDIAL PIGMENT POLYKETIDE SYNTHASE ALB1"/>
    <property type="match status" value="1"/>
</dbReference>
<dbReference type="CDD" id="cd00833">
    <property type="entry name" value="PKS"/>
    <property type="match status" value="1"/>
</dbReference>
<protein>
    <submittedName>
        <fullName evidence="10">Type I Iterative PKS</fullName>
    </submittedName>
</protein>
<evidence type="ECO:0000259" key="9">
    <source>
        <dbReference type="PROSITE" id="PS52019"/>
    </source>
</evidence>
<keyword evidence="4" id="KW-0677">Repeat</keyword>
<evidence type="ECO:0000256" key="2">
    <source>
        <dbReference type="ARBA" id="ARBA00022553"/>
    </source>
</evidence>
<dbReference type="SUPFAM" id="SSF53474">
    <property type="entry name" value="alpha/beta-Hydrolases"/>
    <property type="match status" value="1"/>
</dbReference>
<dbReference type="Gene3D" id="3.30.70.3290">
    <property type="match status" value="1"/>
</dbReference>
<feature type="domain" description="Carrier" evidence="7">
    <location>
        <begin position="1666"/>
        <end position="1743"/>
    </location>
</feature>
<dbReference type="Pfam" id="PF02801">
    <property type="entry name" value="Ketoacyl-synt_C"/>
    <property type="match status" value="1"/>
</dbReference>
<dbReference type="PROSITE" id="PS52004">
    <property type="entry name" value="KS3_2"/>
    <property type="match status" value="1"/>
</dbReference>
<keyword evidence="3" id="KW-0808">Transferase</keyword>
<dbReference type="InterPro" id="IPR029058">
    <property type="entry name" value="AB_hydrolase_fold"/>
</dbReference>
<keyword evidence="2" id="KW-0597">Phosphoprotein</keyword>
<evidence type="ECO:0000259" key="7">
    <source>
        <dbReference type="PROSITE" id="PS50075"/>
    </source>
</evidence>
<keyword evidence="11" id="KW-1185">Reference proteome</keyword>
<dbReference type="InterPro" id="IPR006162">
    <property type="entry name" value="Ppantetheine_attach_site"/>
</dbReference>
<dbReference type="InterPro" id="IPR014031">
    <property type="entry name" value="Ketoacyl_synth_C"/>
</dbReference>
<evidence type="ECO:0000313" key="10">
    <source>
        <dbReference type="EMBL" id="KAK3674110.1"/>
    </source>
</evidence>
<dbReference type="InterPro" id="IPR014043">
    <property type="entry name" value="Acyl_transferase_dom"/>
</dbReference>
<dbReference type="GO" id="GO:0031177">
    <property type="term" value="F:phosphopantetheine binding"/>
    <property type="evidence" value="ECO:0007669"/>
    <property type="project" value="InterPro"/>
</dbReference>
<dbReference type="PROSITE" id="PS00606">
    <property type="entry name" value="KS3_1"/>
    <property type="match status" value="1"/>
</dbReference>
<dbReference type="PANTHER" id="PTHR43775">
    <property type="entry name" value="FATTY ACID SYNTHASE"/>
    <property type="match status" value="1"/>
</dbReference>
<name>A0AAE1C0Q2_9PEZI</name>
<dbReference type="Pfam" id="PF22621">
    <property type="entry name" value="CurL-like_PKS_C"/>
    <property type="match status" value="1"/>
</dbReference>
<dbReference type="GO" id="GO:0004315">
    <property type="term" value="F:3-oxoacyl-[acyl-carrier-protein] synthase activity"/>
    <property type="evidence" value="ECO:0007669"/>
    <property type="project" value="InterPro"/>
</dbReference>
<dbReference type="SMART" id="SM00827">
    <property type="entry name" value="PKS_AT"/>
    <property type="match status" value="1"/>
</dbReference>
<feature type="domain" description="Ketosynthase family 3 (KS3)" evidence="8">
    <location>
        <begin position="382"/>
        <end position="815"/>
    </location>
</feature>
<dbReference type="InterPro" id="IPR036736">
    <property type="entry name" value="ACP-like_sf"/>
</dbReference>
<dbReference type="InterPro" id="IPR016036">
    <property type="entry name" value="Malonyl_transacylase_ACP-bd"/>
</dbReference>
<dbReference type="InterPro" id="IPR009081">
    <property type="entry name" value="PP-bd_ACP"/>
</dbReference>
<dbReference type="PROSITE" id="PS00012">
    <property type="entry name" value="PHOSPHOPANTETHEINE"/>
    <property type="match status" value="2"/>
</dbReference>
<dbReference type="InterPro" id="IPR020841">
    <property type="entry name" value="PKS_Beta-ketoAc_synthase_dom"/>
</dbReference>
<dbReference type="InterPro" id="IPR018201">
    <property type="entry name" value="Ketoacyl_synth_AS"/>
</dbReference>
<dbReference type="GO" id="GO:0004312">
    <property type="term" value="F:fatty acid synthase activity"/>
    <property type="evidence" value="ECO:0007669"/>
    <property type="project" value="TreeGrafter"/>
</dbReference>
<dbReference type="SMART" id="SM00824">
    <property type="entry name" value="PKS_TE"/>
    <property type="match status" value="1"/>
</dbReference>
<dbReference type="SUPFAM" id="SSF55048">
    <property type="entry name" value="Probable ACP-binding domain of malonyl-CoA ACP transacylase"/>
    <property type="match status" value="1"/>
</dbReference>
<dbReference type="InterPro" id="IPR016035">
    <property type="entry name" value="Acyl_Trfase/lysoPLipase"/>
</dbReference>
<keyword evidence="1" id="KW-0596">Phosphopantetheine</keyword>
<dbReference type="Pfam" id="PF00698">
    <property type="entry name" value="Acyl_transf_1"/>
    <property type="match status" value="1"/>
</dbReference>
<dbReference type="Gene3D" id="3.10.129.110">
    <property type="entry name" value="Polyketide synthase dehydratase"/>
    <property type="match status" value="1"/>
</dbReference>
<dbReference type="FunFam" id="3.10.129.110:FF:000001">
    <property type="entry name" value="Sterigmatocystin biosynthesis polyketide synthase"/>
    <property type="match status" value="1"/>
</dbReference>
<dbReference type="InterPro" id="IPR042104">
    <property type="entry name" value="PKS_dehydratase_sf"/>
</dbReference>
<feature type="active site" description="Proton acceptor; for dehydratase activity" evidence="5">
    <location>
        <position position="1335"/>
    </location>
</feature>
<dbReference type="InterPro" id="IPR020802">
    <property type="entry name" value="TesA-like"/>
</dbReference>
<evidence type="ECO:0000256" key="3">
    <source>
        <dbReference type="ARBA" id="ARBA00022679"/>
    </source>
</evidence>
<dbReference type="InterPro" id="IPR016039">
    <property type="entry name" value="Thiolase-like"/>
</dbReference>
<dbReference type="Gene3D" id="1.10.1200.10">
    <property type="entry name" value="ACP-like"/>
    <property type="match status" value="2"/>
</dbReference>
<evidence type="ECO:0000256" key="6">
    <source>
        <dbReference type="SAM" id="MobiDB-lite"/>
    </source>
</evidence>
<feature type="region of interest" description="Disordered" evidence="6">
    <location>
        <begin position="1851"/>
        <end position="1870"/>
    </location>
</feature>
<dbReference type="EMBL" id="JAUTXT010000021">
    <property type="protein sequence ID" value="KAK3674110.1"/>
    <property type="molecule type" value="Genomic_DNA"/>
</dbReference>
<organism evidence="10 11">
    <name type="scientific">Recurvomyces mirabilis</name>
    <dbReference type="NCBI Taxonomy" id="574656"/>
    <lineage>
        <taxon>Eukaryota</taxon>
        <taxon>Fungi</taxon>
        <taxon>Dikarya</taxon>
        <taxon>Ascomycota</taxon>
        <taxon>Pezizomycotina</taxon>
        <taxon>Dothideomycetes</taxon>
        <taxon>Dothideomycetidae</taxon>
        <taxon>Mycosphaerellales</taxon>
        <taxon>Teratosphaeriaceae</taxon>
        <taxon>Recurvomyces</taxon>
    </lineage>
</organism>
<feature type="domain" description="Carrier" evidence="7">
    <location>
        <begin position="1772"/>
        <end position="1849"/>
    </location>
</feature>
<dbReference type="NCBIfam" id="TIGR04532">
    <property type="entry name" value="PT_fungal_PKS"/>
    <property type="match status" value="1"/>
</dbReference>
<dbReference type="InterPro" id="IPR001227">
    <property type="entry name" value="Ac_transferase_dom_sf"/>
</dbReference>
<dbReference type="InterPro" id="IPR050091">
    <property type="entry name" value="PKS_NRPS_Biosynth_Enz"/>
</dbReference>
<dbReference type="InterPro" id="IPR049551">
    <property type="entry name" value="PKS_DH_C"/>
</dbReference>
<evidence type="ECO:0000313" key="11">
    <source>
        <dbReference type="Proteomes" id="UP001274830"/>
    </source>
</evidence>
<dbReference type="InterPro" id="IPR014030">
    <property type="entry name" value="Ketoacyl_synth_N"/>
</dbReference>
<dbReference type="Pfam" id="PF00550">
    <property type="entry name" value="PP-binding"/>
    <property type="match status" value="2"/>
</dbReference>
<dbReference type="InterPro" id="IPR032088">
    <property type="entry name" value="SAT"/>
</dbReference>
<reference evidence="10" key="1">
    <citation type="submission" date="2023-07" db="EMBL/GenBank/DDBJ databases">
        <title>Black Yeasts Isolated from many extreme environments.</title>
        <authorList>
            <person name="Coleine C."/>
            <person name="Stajich J.E."/>
            <person name="Selbmann L."/>
        </authorList>
    </citation>
    <scope>NUCLEOTIDE SEQUENCE</scope>
    <source>
        <strain evidence="10">CCFEE 5485</strain>
    </source>
</reference>
<dbReference type="SUPFAM" id="SSF53901">
    <property type="entry name" value="Thiolase-like"/>
    <property type="match status" value="1"/>
</dbReference>
<dbReference type="InterPro" id="IPR030918">
    <property type="entry name" value="PT_fungal_PKS"/>
</dbReference>
<feature type="region of interest" description="Disordered" evidence="6">
    <location>
        <begin position="1739"/>
        <end position="1774"/>
    </location>
</feature>
<comment type="caution">
    <text evidence="10">The sequence shown here is derived from an EMBL/GenBank/DDBJ whole genome shotgun (WGS) entry which is preliminary data.</text>
</comment>
<dbReference type="InterPro" id="IPR020806">
    <property type="entry name" value="PKS_PP-bd"/>
</dbReference>
<accession>A0AAE1C0Q2</accession>
<proteinExistence type="predicted"/>
<dbReference type="Pfam" id="PF00109">
    <property type="entry name" value="ketoacyl-synt"/>
    <property type="match status" value="1"/>
</dbReference>
<gene>
    <name evidence="10" type="ORF">LTR78_005957</name>
</gene>
<dbReference type="Gene3D" id="3.40.366.10">
    <property type="entry name" value="Malonyl-Coenzyme A Acyl Carrier Protein, domain 2"/>
    <property type="match status" value="2"/>
</dbReference>
<dbReference type="Gene3D" id="3.40.47.10">
    <property type="match status" value="1"/>
</dbReference>
<feature type="active site" description="Proton donor; for dehydratase activity" evidence="5">
    <location>
        <position position="1522"/>
    </location>
</feature>
<dbReference type="Pfam" id="PF16073">
    <property type="entry name" value="SAT"/>
    <property type="match status" value="1"/>
</dbReference>
<dbReference type="SMART" id="SM00825">
    <property type="entry name" value="PKS_KS"/>
    <property type="match status" value="1"/>
</dbReference>
<feature type="compositionally biased region" description="Low complexity" evidence="6">
    <location>
        <begin position="1745"/>
        <end position="1755"/>
    </location>
</feature>
<dbReference type="Pfam" id="PF14765">
    <property type="entry name" value="PS-DH"/>
    <property type="match status" value="1"/>
</dbReference>
<feature type="region of interest" description="C-terminal hotdog fold" evidence="5">
    <location>
        <begin position="1464"/>
        <end position="1609"/>
    </location>
</feature>
<dbReference type="SUPFAM" id="SSF47336">
    <property type="entry name" value="ACP-like"/>
    <property type="match status" value="2"/>
</dbReference>
<evidence type="ECO:0000256" key="1">
    <source>
        <dbReference type="ARBA" id="ARBA00022450"/>
    </source>
</evidence>
<feature type="domain" description="PKS/mFAS DH" evidence="9">
    <location>
        <begin position="1303"/>
        <end position="1609"/>
    </location>
</feature>
<dbReference type="PROSITE" id="PS50075">
    <property type="entry name" value="CARRIER"/>
    <property type="match status" value="2"/>
</dbReference>
<dbReference type="SMART" id="SM00823">
    <property type="entry name" value="PKS_PP"/>
    <property type="match status" value="2"/>
</dbReference>
<dbReference type="Pfam" id="PF00975">
    <property type="entry name" value="Thioesterase"/>
    <property type="match status" value="1"/>
</dbReference>
<feature type="region of interest" description="N-terminal hotdog fold" evidence="5">
    <location>
        <begin position="1303"/>
        <end position="1436"/>
    </location>
</feature>